<gene>
    <name evidence="1" type="ORF">MARA_54420</name>
</gene>
<keyword evidence="2" id="KW-1185">Reference proteome</keyword>
<organism evidence="1 2">
    <name type="scientific">Mycolicibacterium arabiense</name>
    <dbReference type="NCBI Taxonomy" id="1286181"/>
    <lineage>
        <taxon>Bacteria</taxon>
        <taxon>Bacillati</taxon>
        <taxon>Actinomycetota</taxon>
        <taxon>Actinomycetes</taxon>
        <taxon>Mycobacteriales</taxon>
        <taxon>Mycobacteriaceae</taxon>
        <taxon>Mycolicibacterium</taxon>
    </lineage>
</organism>
<accession>A0A7I7S519</accession>
<dbReference type="Proteomes" id="UP000467428">
    <property type="component" value="Chromosome"/>
</dbReference>
<geneLocation type="plasmid" evidence="2">
    <name>pjcm18538 dna</name>
</geneLocation>
<sequence length="116" mass="12832">MVFDGERGAIRTDDVSCTRGDGVVVIFVNGPGKQMFRAVVIERGRLIAERVALRYDDVAGFIADPAEVEVSRVDETYRFRGRMPPDVGEATWHTFQIETKCPTADDGEPASRARGE</sequence>
<dbReference type="KEGG" id="marz:MARA_54420"/>
<dbReference type="AlphaFoldDB" id="A0A7I7S519"/>
<proteinExistence type="predicted"/>
<name>A0A7I7S519_9MYCO</name>
<dbReference type="GO" id="GO:0016020">
    <property type="term" value="C:membrane"/>
    <property type="evidence" value="ECO:0007669"/>
    <property type="project" value="InterPro"/>
</dbReference>
<protein>
    <submittedName>
        <fullName evidence="1">Uncharacterized protein</fullName>
    </submittedName>
</protein>
<evidence type="ECO:0000313" key="1">
    <source>
        <dbReference type="EMBL" id="BBY51974.1"/>
    </source>
</evidence>
<dbReference type="EMBL" id="AP022593">
    <property type="protein sequence ID" value="BBY51974.1"/>
    <property type="molecule type" value="Genomic_DNA"/>
</dbReference>
<evidence type="ECO:0000313" key="2">
    <source>
        <dbReference type="Proteomes" id="UP000467428"/>
    </source>
</evidence>
<reference evidence="1 2" key="1">
    <citation type="journal article" date="2019" name="Emerg. Microbes Infect.">
        <title>Comprehensive subspecies identification of 175 nontuberculous mycobacteria species based on 7547 genomic profiles.</title>
        <authorList>
            <person name="Matsumoto Y."/>
            <person name="Kinjo T."/>
            <person name="Motooka D."/>
            <person name="Nabeya D."/>
            <person name="Jung N."/>
            <person name="Uechi K."/>
            <person name="Horii T."/>
            <person name="Iida T."/>
            <person name="Fujita J."/>
            <person name="Nakamura S."/>
        </authorList>
    </citation>
    <scope>NUCLEOTIDE SEQUENCE [LARGE SCALE GENOMIC DNA]</scope>
    <source>
        <strain evidence="1 2">JCM 18538</strain>
    </source>
</reference>